<dbReference type="GO" id="GO:0008757">
    <property type="term" value="F:S-adenosylmethionine-dependent methyltransferase activity"/>
    <property type="evidence" value="ECO:0007669"/>
    <property type="project" value="InterPro"/>
</dbReference>
<dbReference type="InterPro" id="IPR013216">
    <property type="entry name" value="Methyltransf_11"/>
</dbReference>
<dbReference type="InParanoid" id="Q02BN3"/>
<keyword evidence="2" id="KW-0808">Transferase</keyword>
<dbReference type="SUPFAM" id="SSF53335">
    <property type="entry name" value="S-adenosyl-L-methionine-dependent methyltransferases"/>
    <property type="match status" value="1"/>
</dbReference>
<protein>
    <submittedName>
        <fullName evidence="2">Methyltransferase type 11</fullName>
    </submittedName>
</protein>
<sequence precursor="true">MRMTGILAALVFGATLWGQVAGQANSGYQTEQQRKAVANGLADPARDEKQKPGELVRAMGLQPGMTVADVGTGIGYMLPFLSRRVGPTGHVIAEDIFDDFLDSAKQRVENQKLENVTFVKGTETDPKLPEGAVDVVLALDVYHHFDYPDKMLAAIHKSLKPGGKLVIVEYYKRPEAMPNNRALTHIRLDMADVIKEIEGNHFHLLSEKEHIPDSQYMLVLRKN</sequence>
<proteinExistence type="predicted"/>
<dbReference type="InterPro" id="IPR016980">
    <property type="entry name" value="S-AdoMet-dep_MeTrfase_Alr7345"/>
</dbReference>
<keyword evidence="2" id="KW-0489">Methyltransferase</keyword>
<feature type="domain" description="Methyltransferase type 11" evidence="1">
    <location>
        <begin position="69"/>
        <end position="167"/>
    </location>
</feature>
<name>Q02BN3_SOLUE</name>
<dbReference type="EMBL" id="CP000473">
    <property type="protein sequence ID" value="ABJ81533.1"/>
    <property type="molecule type" value="Genomic_DNA"/>
</dbReference>
<dbReference type="InterPro" id="IPR029063">
    <property type="entry name" value="SAM-dependent_MTases_sf"/>
</dbReference>
<dbReference type="AlphaFoldDB" id="Q02BN3"/>
<dbReference type="KEGG" id="sus:Acid_0525"/>
<gene>
    <name evidence="2" type="ordered locus">Acid_0525</name>
</gene>
<dbReference type="CDD" id="cd02440">
    <property type="entry name" value="AdoMet_MTases"/>
    <property type="match status" value="1"/>
</dbReference>
<dbReference type="OrthoDB" id="9784101at2"/>
<dbReference type="HOGENOM" id="CLU_037990_16_0_0"/>
<evidence type="ECO:0000259" key="1">
    <source>
        <dbReference type="Pfam" id="PF08241"/>
    </source>
</evidence>
<dbReference type="PANTHER" id="PTHR43861">
    <property type="entry name" value="TRANS-ACONITATE 2-METHYLTRANSFERASE-RELATED"/>
    <property type="match status" value="1"/>
</dbReference>
<accession>Q02BN3</accession>
<reference evidence="2" key="1">
    <citation type="submission" date="2006-10" db="EMBL/GenBank/DDBJ databases">
        <title>Complete sequence of Solibacter usitatus Ellin6076.</title>
        <authorList>
            <consortium name="US DOE Joint Genome Institute"/>
            <person name="Copeland A."/>
            <person name="Lucas S."/>
            <person name="Lapidus A."/>
            <person name="Barry K."/>
            <person name="Detter J.C."/>
            <person name="Glavina del Rio T."/>
            <person name="Hammon N."/>
            <person name="Israni S."/>
            <person name="Dalin E."/>
            <person name="Tice H."/>
            <person name="Pitluck S."/>
            <person name="Thompson L.S."/>
            <person name="Brettin T."/>
            <person name="Bruce D."/>
            <person name="Han C."/>
            <person name="Tapia R."/>
            <person name="Gilna P."/>
            <person name="Schmutz J."/>
            <person name="Larimer F."/>
            <person name="Land M."/>
            <person name="Hauser L."/>
            <person name="Kyrpides N."/>
            <person name="Mikhailova N."/>
            <person name="Janssen P.H."/>
            <person name="Kuske C.R."/>
            <person name="Richardson P."/>
        </authorList>
    </citation>
    <scope>NUCLEOTIDE SEQUENCE</scope>
    <source>
        <strain evidence="2">Ellin6076</strain>
    </source>
</reference>
<evidence type="ECO:0000313" key="2">
    <source>
        <dbReference type="EMBL" id="ABJ81533.1"/>
    </source>
</evidence>
<dbReference type="Pfam" id="PF08241">
    <property type="entry name" value="Methyltransf_11"/>
    <property type="match status" value="1"/>
</dbReference>
<dbReference type="GO" id="GO:0032259">
    <property type="term" value="P:methylation"/>
    <property type="evidence" value="ECO:0007669"/>
    <property type="project" value="UniProtKB-KW"/>
</dbReference>
<dbReference type="PIRSF" id="PIRSF031679">
    <property type="entry name" value="Mtase_Alr7345_prd"/>
    <property type="match status" value="1"/>
</dbReference>
<organism evidence="2">
    <name type="scientific">Solibacter usitatus (strain Ellin6076)</name>
    <dbReference type="NCBI Taxonomy" id="234267"/>
    <lineage>
        <taxon>Bacteria</taxon>
        <taxon>Pseudomonadati</taxon>
        <taxon>Acidobacteriota</taxon>
        <taxon>Terriglobia</taxon>
        <taxon>Bryobacterales</taxon>
        <taxon>Solibacteraceae</taxon>
        <taxon>Candidatus Solibacter</taxon>
    </lineage>
</organism>
<dbReference type="Gene3D" id="3.40.50.150">
    <property type="entry name" value="Vaccinia Virus protein VP39"/>
    <property type="match status" value="1"/>
</dbReference>
<dbReference type="eggNOG" id="COG4798">
    <property type="taxonomic scope" value="Bacteria"/>
</dbReference>
<dbReference type="STRING" id="234267.Acid_0525"/>